<gene>
    <name evidence="7" type="ORF">GMA64_03910</name>
    <name evidence="6" type="ORF">GMA92_03505</name>
</gene>
<dbReference type="EMBL" id="WMQV01000006">
    <property type="protein sequence ID" value="MTL93665.1"/>
    <property type="molecule type" value="Genomic_DNA"/>
</dbReference>
<evidence type="ECO:0000313" key="6">
    <source>
        <dbReference type="EMBL" id="MTK20503.1"/>
    </source>
</evidence>
<comment type="similarity">
    <text evidence="1">Belongs to the ABC transporter superfamily.</text>
</comment>
<dbReference type="GO" id="GO:0005524">
    <property type="term" value="F:ATP binding"/>
    <property type="evidence" value="ECO:0007669"/>
    <property type="project" value="UniProtKB-KW"/>
</dbReference>
<evidence type="ECO:0000256" key="4">
    <source>
        <dbReference type="ARBA" id="ARBA00022840"/>
    </source>
</evidence>
<evidence type="ECO:0000313" key="8">
    <source>
        <dbReference type="Proteomes" id="UP000487649"/>
    </source>
</evidence>
<accession>A0A6I3NUQ0</accession>
<dbReference type="Gene3D" id="3.40.50.300">
    <property type="entry name" value="P-loop containing nucleotide triphosphate hydrolases"/>
    <property type="match status" value="1"/>
</dbReference>
<evidence type="ECO:0000259" key="5">
    <source>
        <dbReference type="PROSITE" id="PS50893"/>
    </source>
</evidence>
<evidence type="ECO:0000256" key="1">
    <source>
        <dbReference type="ARBA" id="ARBA00005417"/>
    </source>
</evidence>
<dbReference type="InterPro" id="IPR003593">
    <property type="entry name" value="AAA+_ATPase"/>
</dbReference>
<dbReference type="Proteomes" id="UP000487649">
    <property type="component" value="Unassembled WGS sequence"/>
</dbReference>
<dbReference type="GeneID" id="60058249"/>
<evidence type="ECO:0000313" key="7">
    <source>
        <dbReference type="EMBL" id="MTL93665.1"/>
    </source>
</evidence>
<dbReference type="InterPro" id="IPR003439">
    <property type="entry name" value="ABC_transporter-like_ATP-bd"/>
</dbReference>
<dbReference type="AlphaFoldDB" id="A0A6I3NUQ0"/>
<dbReference type="GO" id="GO:0016887">
    <property type="term" value="F:ATP hydrolysis activity"/>
    <property type="evidence" value="ECO:0007669"/>
    <property type="project" value="InterPro"/>
</dbReference>
<evidence type="ECO:0000256" key="2">
    <source>
        <dbReference type="ARBA" id="ARBA00022448"/>
    </source>
</evidence>
<dbReference type="PANTHER" id="PTHR42711:SF5">
    <property type="entry name" value="ABC TRANSPORTER ATP-BINDING PROTEIN NATA"/>
    <property type="match status" value="1"/>
</dbReference>
<comment type="caution">
    <text evidence="7">The sequence shown here is derived from an EMBL/GenBank/DDBJ whole genome shotgun (WGS) entry which is preliminary data.</text>
</comment>
<dbReference type="EMBL" id="WMQE01000005">
    <property type="protein sequence ID" value="MTK20503.1"/>
    <property type="molecule type" value="Genomic_DNA"/>
</dbReference>
<dbReference type="Pfam" id="PF00005">
    <property type="entry name" value="ABC_tran"/>
    <property type="match status" value="1"/>
</dbReference>
<dbReference type="SMART" id="SM00382">
    <property type="entry name" value="AAA"/>
    <property type="match status" value="1"/>
</dbReference>
<keyword evidence="2" id="KW-0813">Transport</keyword>
<dbReference type="PROSITE" id="PS00211">
    <property type="entry name" value="ABC_TRANSPORTER_1"/>
    <property type="match status" value="1"/>
</dbReference>
<sequence>MLVLKNVNKEFHDIKAVSDLNLHLKKGEIYGLLGANGAGKTTTFRMILGLYDQTSGEITWNGHKINESTNDIIGYLPEERALLQKLTVKNQVSYLALLKGMKEQEIDKELDYWLEKFGIMEYKNKKIKELSKGNQQKIQFITAVIHKPELIILDEPFTGLDPINLEMMKTEIMNFKEQGKVIIFSSHRMEHIETLCDRLTILRKGQTVLQGNLKEIKKSYNARTILIQGNLTLDYLKAIPHVNEVTRVQDDWCLKIDNKEYVSTIFNALKPEHHIEKFLVCEPSLHEIFIEKVGQAYEE</sequence>
<proteinExistence type="inferred from homology"/>
<protein>
    <submittedName>
        <fullName evidence="7">ATP-binding cassette domain-containing protein</fullName>
    </submittedName>
</protein>
<dbReference type="PROSITE" id="PS50893">
    <property type="entry name" value="ABC_TRANSPORTER_2"/>
    <property type="match status" value="1"/>
</dbReference>
<reference evidence="7 8" key="1">
    <citation type="journal article" date="2019" name="Nat. Med.">
        <title>A library of human gut bacterial isolates paired with longitudinal multiomics data enables mechanistic microbiome research.</title>
        <authorList>
            <person name="Poyet M."/>
            <person name="Groussin M."/>
            <person name="Gibbons S.M."/>
            <person name="Avila-Pacheco J."/>
            <person name="Jiang X."/>
            <person name="Kearney S.M."/>
            <person name="Perrotta A.R."/>
            <person name="Berdy B."/>
            <person name="Zhao S."/>
            <person name="Lieberman T.D."/>
            <person name="Swanson P.K."/>
            <person name="Smith M."/>
            <person name="Roesemann S."/>
            <person name="Alexander J.E."/>
            <person name="Rich S.A."/>
            <person name="Livny J."/>
            <person name="Vlamakis H."/>
            <person name="Clish C."/>
            <person name="Bullock K."/>
            <person name="Deik A."/>
            <person name="Scott J."/>
            <person name="Pierce K.A."/>
            <person name="Xavier R.J."/>
            <person name="Alm E.J."/>
        </authorList>
    </citation>
    <scope>NUCLEOTIDE SEQUENCE</scope>
    <source>
        <strain evidence="7">BIOML-A179</strain>
        <strain evidence="6 8">BIOML-A198</strain>
    </source>
</reference>
<keyword evidence="4 7" id="KW-0067">ATP-binding</keyword>
<feature type="domain" description="ABC transporter" evidence="5">
    <location>
        <begin position="2"/>
        <end position="229"/>
    </location>
</feature>
<dbReference type="InterPro" id="IPR027417">
    <property type="entry name" value="P-loop_NTPase"/>
</dbReference>
<organism evidence="7">
    <name type="scientific">Turicibacter sanguinis</name>
    <dbReference type="NCBI Taxonomy" id="154288"/>
    <lineage>
        <taxon>Bacteria</taxon>
        <taxon>Bacillati</taxon>
        <taxon>Bacillota</taxon>
        <taxon>Erysipelotrichia</taxon>
        <taxon>Erysipelotrichales</taxon>
        <taxon>Turicibacteraceae</taxon>
        <taxon>Turicibacter</taxon>
    </lineage>
</organism>
<dbReference type="PANTHER" id="PTHR42711">
    <property type="entry name" value="ABC TRANSPORTER ATP-BINDING PROTEIN"/>
    <property type="match status" value="1"/>
</dbReference>
<keyword evidence="3" id="KW-0547">Nucleotide-binding</keyword>
<dbReference type="InterPro" id="IPR017871">
    <property type="entry name" value="ABC_transporter-like_CS"/>
</dbReference>
<dbReference type="RefSeq" id="WP_006784014.1">
    <property type="nucleotide sequence ID" value="NZ_CABJBH010000002.1"/>
</dbReference>
<dbReference type="InterPro" id="IPR025302">
    <property type="entry name" value="DrrA1/2-like_C"/>
</dbReference>
<dbReference type="Pfam" id="PF13732">
    <property type="entry name" value="DrrA1-3_C"/>
    <property type="match status" value="1"/>
</dbReference>
<dbReference type="InterPro" id="IPR050763">
    <property type="entry name" value="ABC_transporter_ATP-binding"/>
</dbReference>
<evidence type="ECO:0000256" key="3">
    <source>
        <dbReference type="ARBA" id="ARBA00022741"/>
    </source>
</evidence>
<dbReference type="SUPFAM" id="SSF52540">
    <property type="entry name" value="P-loop containing nucleoside triphosphate hydrolases"/>
    <property type="match status" value="1"/>
</dbReference>
<name>A0A6I3NUQ0_9FIRM</name>